<accession>A0A4P9ZDQ9</accession>
<keyword evidence="5" id="KW-0677">Repeat</keyword>
<evidence type="ECO:0000313" key="15">
    <source>
        <dbReference type="EMBL" id="RKP31084.1"/>
    </source>
</evidence>
<dbReference type="InterPro" id="IPR035892">
    <property type="entry name" value="C2_domain_sf"/>
</dbReference>
<dbReference type="EMBL" id="ML004447">
    <property type="protein sequence ID" value="RKP31084.1"/>
    <property type="molecule type" value="Genomic_DNA"/>
</dbReference>
<evidence type="ECO:0000259" key="13">
    <source>
        <dbReference type="PROSITE" id="PS50004"/>
    </source>
</evidence>
<dbReference type="OrthoDB" id="1029639at2759"/>
<proteinExistence type="predicted"/>
<dbReference type="GO" id="GO:0008289">
    <property type="term" value="F:lipid binding"/>
    <property type="evidence" value="ECO:0007669"/>
    <property type="project" value="UniProtKB-KW"/>
</dbReference>
<keyword evidence="7 12" id="KW-1133">Transmembrane helix</keyword>
<keyword evidence="9" id="KW-0446">Lipid-binding</keyword>
<evidence type="ECO:0000256" key="10">
    <source>
        <dbReference type="ARBA" id="ARBA00023136"/>
    </source>
</evidence>
<evidence type="ECO:0000256" key="11">
    <source>
        <dbReference type="SAM" id="MobiDB-lite"/>
    </source>
</evidence>
<protein>
    <submittedName>
        <fullName evidence="15">Tricalbin</fullName>
    </submittedName>
</protein>
<dbReference type="PIRSF" id="PIRSF037232">
    <property type="entry name" value="Tricalbin"/>
    <property type="match status" value="1"/>
</dbReference>
<dbReference type="GO" id="GO:0005789">
    <property type="term" value="C:endoplasmic reticulum membrane"/>
    <property type="evidence" value="ECO:0007669"/>
    <property type="project" value="UniProtKB-SubCell"/>
</dbReference>
<sequence length="1377" mass="154854">MNKHEVAEINKVKNAQNVFTSVPVDGFDKQTEDLKRGAPPGTNGQKPSVFKEWFSFDWKTVGYWNLPMGSSISVKTFRTTQDYVLDHLYGDWYCNTVLPIGVSFFAYLFARWGFSILWLGVVFLCAVSVYKMEFRRFNRDVRDDMSRVHSSNRLEEELETMEWMNSFLSKFWVIYMPALSDMVLFQANEVMKDQAPGFGIDAIALEEFTLGSKAPRIDSIKSFTRKGRDHIEMVWSFSFTPNDTDNMTKNEVRKKISPKVALGVTVGKAFILKSFPILVEDMSCTGRLNIKLKLNENFPHVKLMSVQFLEQPVFDYGLKPVGGDSFGLDIMSLIPGLSSFVNGLIHTNLRPFLYAPNSLDIDVEEIMAQKLNDSIGVLVVSIKRITNLKSASDIKELNPYVRLGVSNNSSIDERTLVKKNTSDPVFLETFYLLINALNQNHLTLQVFHMVPDKMLDTFLGIVEVPLTEFLQKDSQIGVSKNIIESGKVVGKIEFDLKWHPTLPDEILEDGTKEHNIDSQVGIMKFSLFGATDLDSSKSITGILHPYAEVYVNNELIKTSRKLRRTNEPNFGVKFESLITLQAETSIQVIVKDSAENQVVGRLEANLQDLVFESSRGQQWITAPPLHKDGHPARFRIGTKWKALSLETEAINSHTSAPIGGLRLHLRMAKDLINLESVGDIDPYVKIIQTGKLKAKTKTIADTSNPYFNQVFYLPVANEHQHVLLDIYNTEPEGKDRPLGSCAISVNDFLRKSPDGYFLGYDGAEEIIKQPVLYQGKEYGTMSYSVSFFPNIPVLTKAQQEHQDDMNEEKRKKQEARVKKLRKDEETYKRSPNEYEWVEMQGDIAPEPEKVEMPLEKAIKYRSGTIIVKIIEGEFAKPNYYVHTLFDENAYPAGLSSKAEGRILATPVTVQGFMRDLPDSRMVFRLSKCREIEDQKDVAVEKILHTLDALKLSFEKPLTIHLDAKNTLKVQMEFIPSAAKLAPLDTVLDVGLVKLDILRASNLMSVDCNGKSDPFCVVKLNGIEIHRTDKQRRTLNPIWNDAIQFPMLSRSRESLIIEVYDWDLTHDDELLGRANLDLSLIKPNNSTQFELKLDTEGTVLIRATFKPEFIRPKLGKSSGLPFDLSDVTNVPLKVVGGAAELAGNAVGTGISLVTDGASFGGKVIKGVGRSKRNSVSKSKDDKPKEKSNEEDDQKSKVSEHKNAPSAEEQVNQEVPSAAKNADPNLIPDHLPPSQGPEEFPRHQRNTSESTKVTSISSMSEHEQSVPGRINIVSLKGFQTGHYSVKFTLKRDGKSKETYYTKSGRVGEDGTVDFKEYFEFLAPTHAMLIFQIREHHALGRKHKVALVDVNLNQFVGVDSMLSLSAGKGELELKLTYGAT</sequence>
<dbReference type="CDD" id="cd04044">
    <property type="entry name" value="C2A_Tricalbin-like"/>
    <property type="match status" value="1"/>
</dbReference>
<reference evidence="16" key="1">
    <citation type="journal article" date="2018" name="Nat. Microbiol.">
        <title>Leveraging single-cell genomics to expand the fungal tree of life.</title>
        <authorList>
            <person name="Ahrendt S.R."/>
            <person name="Quandt C.A."/>
            <person name="Ciobanu D."/>
            <person name="Clum A."/>
            <person name="Salamov A."/>
            <person name="Andreopoulos B."/>
            <person name="Cheng J.F."/>
            <person name="Woyke T."/>
            <person name="Pelin A."/>
            <person name="Henrissat B."/>
            <person name="Reynolds N.K."/>
            <person name="Benny G.L."/>
            <person name="Smith M.E."/>
            <person name="James T.Y."/>
            <person name="Grigoriev I.V."/>
        </authorList>
    </citation>
    <scope>NUCLEOTIDE SEQUENCE [LARGE SCALE GENOMIC DNA]</scope>
    <source>
        <strain evidence="16">Baker2002</strain>
    </source>
</reference>
<dbReference type="Pfam" id="PF25669">
    <property type="entry name" value="SMP_MUG190-like"/>
    <property type="match status" value="1"/>
</dbReference>
<feature type="region of interest" description="Disordered" evidence="11">
    <location>
        <begin position="798"/>
        <end position="824"/>
    </location>
</feature>
<feature type="domain" description="C2" evidence="13">
    <location>
        <begin position="644"/>
        <end position="760"/>
    </location>
</feature>
<dbReference type="GO" id="GO:0071944">
    <property type="term" value="C:cell periphery"/>
    <property type="evidence" value="ECO:0007669"/>
    <property type="project" value="UniProtKB-ARBA"/>
</dbReference>
<evidence type="ECO:0000256" key="5">
    <source>
        <dbReference type="ARBA" id="ARBA00022737"/>
    </source>
</evidence>
<feature type="domain" description="C2" evidence="13">
    <location>
        <begin position="498"/>
        <end position="620"/>
    </location>
</feature>
<dbReference type="InterPro" id="IPR037765">
    <property type="entry name" value="C2B_Tricalbin"/>
</dbReference>
<keyword evidence="4 12" id="KW-0812">Transmembrane</keyword>
<dbReference type="InterPro" id="IPR000008">
    <property type="entry name" value="C2_dom"/>
</dbReference>
<keyword evidence="2" id="KW-0813">Transport</keyword>
<dbReference type="SUPFAM" id="SSF49562">
    <property type="entry name" value="C2 domain (Calcium/lipid-binding domain, CaLB)"/>
    <property type="match status" value="4"/>
</dbReference>
<keyword evidence="3" id="KW-0597">Phosphoprotein</keyword>
<dbReference type="Proteomes" id="UP000268321">
    <property type="component" value="Unassembled WGS sequence"/>
</dbReference>
<evidence type="ECO:0000259" key="14">
    <source>
        <dbReference type="PROSITE" id="PS51847"/>
    </source>
</evidence>
<keyword evidence="8" id="KW-0445">Lipid transport</keyword>
<comment type="subcellular location">
    <subcellularLocation>
        <location evidence="1">Endoplasmic reticulum membrane</location>
    </subcellularLocation>
</comment>
<evidence type="ECO:0000256" key="1">
    <source>
        <dbReference type="ARBA" id="ARBA00004586"/>
    </source>
</evidence>
<evidence type="ECO:0000256" key="4">
    <source>
        <dbReference type="ARBA" id="ARBA00022692"/>
    </source>
</evidence>
<keyword evidence="6" id="KW-0256">Endoplasmic reticulum</keyword>
<gene>
    <name evidence="15" type="ORF">METBISCDRAFT_14899</name>
</gene>
<dbReference type="PANTHER" id="PTHR46980:SF1">
    <property type="entry name" value="TRICALBIN-3"/>
    <property type="match status" value="1"/>
</dbReference>
<dbReference type="GO" id="GO:0061817">
    <property type="term" value="P:endoplasmic reticulum-plasma membrane tethering"/>
    <property type="evidence" value="ECO:0007669"/>
    <property type="project" value="InterPro"/>
</dbReference>
<dbReference type="SMART" id="SM00239">
    <property type="entry name" value="C2"/>
    <property type="match status" value="4"/>
</dbReference>
<dbReference type="PROSITE" id="PS50004">
    <property type="entry name" value="C2"/>
    <property type="match status" value="4"/>
</dbReference>
<evidence type="ECO:0000256" key="9">
    <source>
        <dbReference type="ARBA" id="ARBA00023121"/>
    </source>
</evidence>
<evidence type="ECO:0000256" key="6">
    <source>
        <dbReference type="ARBA" id="ARBA00022824"/>
    </source>
</evidence>
<dbReference type="PANTHER" id="PTHR46980">
    <property type="entry name" value="TRICALBIN-1-RELATED"/>
    <property type="match status" value="1"/>
</dbReference>
<dbReference type="InterPro" id="IPR037762">
    <property type="entry name" value="C2C_Tricalbin"/>
</dbReference>
<dbReference type="InterPro" id="IPR031468">
    <property type="entry name" value="SMP_LBD"/>
</dbReference>
<feature type="transmembrane region" description="Helical" evidence="12">
    <location>
        <begin position="104"/>
        <end position="130"/>
    </location>
</feature>
<dbReference type="InterPro" id="IPR056910">
    <property type="entry name" value="TCB1-3_C2"/>
</dbReference>
<dbReference type="GO" id="GO:0006869">
    <property type="term" value="P:lipid transport"/>
    <property type="evidence" value="ECO:0007669"/>
    <property type="project" value="UniProtKB-KW"/>
</dbReference>
<dbReference type="PRINTS" id="PR00360">
    <property type="entry name" value="C2DOMAIN"/>
</dbReference>
<evidence type="ECO:0000256" key="3">
    <source>
        <dbReference type="ARBA" id="ARBA00022553"/>
    </source>
</evidence>
<keyword evidence="16" id="KW-1185">Reference proteome</keyword>
<name>A0A4P9ZDQ9_9ASCO</name>
<feature type="domain" description="C2" evidence="13">
    <location>
        <begin position="970"/>
        <end position="1090"/>
    </location>
</feature>
<dbReference type="CDD" id="cd04045">
    <property type="entry name" value="C2C_Tricalbin-like"/>
    <property type="match status" value="1"/>
</dbReference>
<evidence type="ECO:0000313" key="16">
    <source>
        <dbReference type="Proteomes" id="UP000268321"/>
    </source>
</evidence>
<feature type="region of interest" description="Disordered" evidence="11">
    <location>
        <begin position="1168"/>
        <end position="1263"/>
    </location>
</feature>
<evidence type="ECO:0000256" key="7">
    <source>
        <dbReference type="ARBA" id="ARBA00022989"/>
    </source>
</evidence>
<evidence type="ECO:0000256" key="2">
    <source>
        <dbReference type="ARBA" id="ARBA00022448"/>
    </source>
</evidence>
<dbReference type="CDD" id="cd21678">
    <property type="entry name" value="SMP_TCB"/>
    <property type="match status" value="1"/>
</dbReference>
<dbReference type="CDD" id="cd04040">
    <property type="entry name" value="C2D_Tricalbin-like"/>
    <property type="match status" value="1"/>
</dbReference>
<dbReference type="Pfam" id="PF00168">
    <property type="entry name" value="C2"/>
    <property type="match status" value="4"/>
</dbReference>
<evidence type="ECO:0000256" key="12">
    <source>
        <dbReference type="SAM" id="Phobius"/>
    </source>
</evidence>
<dbReference type="InterPro" id="IPR017147">
    <property type="entry name" value="Tricalbin"/>
</dbReference>
<feature type="compositionally biased region" description="Basic and acidic residues" evidence="11">
    <location>
        <begin position="1176"/>
        <end position="1201"/>
    </location>
</feature>
<feature type="domain" description="C2" evidence="13">
    <location>
        <begin position="355"/>
        <end position="479"/>
    </location>
</feature>
<organism evidence="15 16">
    <name type="scientific">Metschnikowia bicuspidata</name>
    <dbReference type="NCBI Taxonomy" id="27322"/>
    <lineage>
        <taxon>Eukaryota</taxon>
        <taxon>Fungi</taxon>
        <taxon>Dikarya</taxon>
        <taxon>Ascomycota</taxon>
        <taxon>Saccharomycotina</taxon>
        <taxon>Pichiomycetes</taxon>
        <taxon>Metschnikowiaceae</taxon>
        <taxon>Metschnikowia</taxon>
    </lineage>
</organism>
<feature type="domain" description="SMP-LTD" evidence="14">
    <location>
        <begin position="157"/>
        <end position="364"/>
    </location>
</feature>
<keyword evidence="10 12" id="KW-0472">Membrane</keyword>
<dbReference type="InterPro" id="IPR037756">
    <property type="entry name" value="C2D_Tricalbin"/>
</dbReference>
<dbReference type="InterPro" id="IPR052455">
    <property type="entry name" value="Tricalbin_domain"/>
</dbReference>
<dbReference type="Gene3D" id="2.60.40.150">
    <property type="entry name" value="C2 domain"/>
    <property type="match status" value="4"/>
</dbReference>
<dbReference type="CDD" id="cd04052">
    <property type="entry name" value="C2B_Tricalbin-like"/>
    <property type="match status" value="1"/>
</dbReference>
<dbReference type="InterPro" id="IPR037761">
    <property type="entry name" value="C2A_Tricalbin"/>
</dbReference>
<dbReference type="Pfam" id="PF24920">
    <property type="entry name" value="C2_TCB1"/>
    <property type="match status" value="1"/>
</dbReference>
<feature type="compositionally biased region" description="Polar residues" evidence="11">
    <location>
        <begin position="1245"/>
        <end position="1257"/>
    </location>
</feature>
<dbReference type="PROSITE" id="PS51847">
    <property type="entry name" value="SMP"/>
    <property type="match status" value="1"/>
</dbReference>
<evidence type="ECO:0000256" key="8">
    <source>
        <dbReference type="ARBA" id="ARBA00023055"/>
    </source>
</evidence>